<dbReference type="SUPFAM" id="SSF46689">
    <property type="entry name" value="Homeodomain-like"/>
    <property type="match status" value="1"/>
</dbReference>
<evidence type="ECO:0000256" key="2">
    <source>
        <dbReference type="ARBA" id="ARBA00023015"/>
    </source>
</evidence>
<reference evidence="7 8" key="1">
    <citation type="submission" date="2020-07" db="EMBL/GenBank/DDBJ databases">
        <title>Genomic Encyclopedia of Type Strains, Phase IV (KMG-V): Genome sequencing to study the core and pangenomes of soil and plant-associated prokaryotes.</title>
        <authorList>
            <person name="Whitman W."/>
        </authorList>
    </citation>
    <scope>NUCLEOTIDE SEQUENCE [LARGE SCALE GENOMIC DNA]</scope>
    <source>
        <strain evidence="7 8">SAS40</strain>
    </source>
</reference>
<feature type="DNA-binding region" description="H-T-H motif" evidence="5">
    <location>
        <begin position="33"/>
        <end position="52"/>
    </location>
</feature>
<dbReference type="PANTHER" id="PTHR47506">
    <property type="entry name" value="TRANSCRIPTIONAL REGULATORY PROTEIN"/>
    <property type="match status" value="1"/>
</dbReference>
<keyword evidence="3 5" id="KW-0238">DNA-binding</keyword>
<name>A0A7Y9IXE1_9BURK</name>
<dbReference type="InterPro" id="IPR036271">
    <property type="entry name" value="Tet_transcr_reg_TetR-rel_C_sf"/>
</dbReference>
<evidence type="ECO:0000259" key="6">
    <source>
        <dbReference type="PROSITE" id="PS50977"/>
    </source>
</evidence>
<gene>
    <name evidence="7" type="ORF">FHW18_003170</name>
</gene>
<dbReference type="Proteomes" id="UP000542125">
    <property type="component" value="Unassembled WGS sequence"/>
</dbReference>
<evidence type="ECO:0000256" key="5">
    <source>
        <dbReference type="PROSITE-ProRule" id="PRU00335"/>
    </source>
</evidence>
<comment type="caution">
    <text evidence="7">The sequence shown here is derived from an EMBL/GenBank/DDBJ whole genome shotgun (WGS) entry which is preliminary data.</text>
</comment>
<dbReference type="PANTHER" id="PTHR47506:SF7">
    <property type="entry name" value="TRANSCRIPTIONAL REGULATORY PROTEIN"/>
    <property type="match status" value="1"/>
</dbReference>
<dbReference type="Gene3D" id="1.10.357.10">
    <property type="entry name" value="Tetracycline Repressor, domain 2"/>
    <property type="match status" value="1"/>
</dbReference>
<dbReference type="AlphaFoldDB" id="A0A7Y9IXE1"/>
<sequence>MARVSREQAAAHREAIADASARLFREHGLNGISVSNLMAEVGLTHGGFYGHFASKDDLATIACQRAFEDSALKWQARFQDWGPEADQFARYVAAYLSPGHRERAGTGCTAVALAADVAREPDGKPVRDAFLKGLEGMIERLMAASGERSAQGDRDVALAQLATLVGALTLARATRGSPLSDDILRASLRSLIGDSDV</sequence>
<dbReference type="EMBL" id="JACBYR010000001">
    <property type="protein sequence ID" value="NYE83899.1"/>
    <property type="molecule type" value="Genomic_DNA"/>
</dbReference>
<dbReference type="PRINTS" id="PR00455">
    <property type="entry name" value="HTHTETR"/>
</dbReference>
<proteinExistence type="predicted"/>
<organism evidence="7 8">
    <name type="scientific">Pigmentiphaga litoralis</name>
    <dbReference type="NCBI Taxonomy" id="516702"/>
    <lineage>
        <taxon>Bacteria</taxon>
        <taxon>Pseudomonadati</taxon>
        <taxon>Pseudomonadota</taxon>
        <taxon>Betaproteobacteria</taxon>
        <taxon>Burkholderiales</taxon>
        <taxon>Alcaligenaceae</taxon>
        <taxon>Pigmentiphaga</taxon>
    </lineage>
</organism>
<dbReference type="PROSITE" id="PS01081">
    <property type="entry name" value="HTH_TETR_1"/>
    <property type="match status" value="1"/>
</dbReference>
<dbReference type="GO" id="GO:0003677">
    <property type="term" value="F:DNA binding"/>
    <property type="evidence" value="ECO:0007669"/>
    <property type="project" value="UniProtKB-UniRule"/>
</dbReference>
<evidence type="ECO:0000256" key="3">
    <source>
        <dbReference type="ARBA" id="ARBA00023125"/>
    </source>
</evidence>
<keyword evidence="4" id="KW-0804">Transcription</keyword>
<dbReference type="InterPro" id="IPR023772">
    <property type="entry name" value="DNA-bd_HTH_TetR-type_CS"/>
</dbReference>
<dbReference type="Pfam" id="PF00440">
    <property type="entry name" value="TetR_N"/>
    <property type="match status" value="1"/>
</dbReference>
<dbReference type="InterPro" id="IPR009057">
    <property type="entry name" value="Homeodomain-like_sf"/>
</dbReference>
<keyword evidence="8" id="KW-1185">Reference proteome</keyword>
<keyword evidence="2" id="KW-0805">Transcription regulation</keyword>
<evidence type="ECO:0000256" key="1">
    <source>
        <dbReference type="ARBA" id="ARBA00022491"/>
    </source>
</evidence>
<dbReference type="PROSITE" id="PS50977">
    <property type="entry name" value="HTH_TETR_2"/>
    <property type="match status" value="1"/>
</dbReference>
<evidence type="ECO:0000313" key="7">
    <source>
        <dbReference type="EMBL" id="NYE83899.1"/>
    </source>
</evidence>
<keyword evidence="1" id="KW-0678">Repressor</keyword>
<dbReference type="InterPro" id="IPR001647">
    <property type="entry name" value="HTH_TetR"/>
</dbReference>
<dbReference type="SUPFAM" id="SSF48498">
    <property type="entry name" value="Tetracyclin repressor-like, C-terminal domain"/>
    <property type="match status" value="1"/>
</dbReference>
<evidence type="ECO:0000313" key="8">
    <source>
        <dbReference type="Proteomes" id="UP000542125"/>
    </source>
</evidence>
<dbReference type="Gene3D" id="1.10.10.60">
    <property type="entry name" value="Homeodomain-like"/>
    <property type="match status" value="1"/>
</dbReference>
<feature type="domain" description="HTH tetR-type" evidence="6">
    <location>
        <begin position="10"/>
        <end position="70"/>
    </location>
</feature>
<protein>
    <submittedName>
        <fullName evidence="7">TetR/AcrR family transcriptional repressor of nem operon</fullName>
    </submittedName>
</protein>
<evidence type="ECO:0000256" key="4">
    <source>
        <dbReference type="ARBA" id="ARBA00023163"/>
    </source>
</evidence>
<accession>A0A7Y9IXE1</accession>
<dbReference type="RefSeq" id="WP_179587656.1">
    <property type="nucleotide sequence ID" value="NZ_JACBYR010000001.1"/>
</dbReference>